<keyword evidence="5 6" id="KW-0408">Iron</keyword>
<keyword evidence="8" id="KW-0812">Transmembrane</keyword>
<dbReference type="EMBL" id="WTYH01000001">
    <property type="protein sequence ID" value="MXO92262.1"/>
    <property type="molecule type" value="Genomic_DNA"/>
</dbReference>
<dbReference type="PRINTS" id="PR00604">
    <property type="entry name" value="CYTCHRMECIAB"/>
</dbReference>
<dbReference type="OrthoDB" id="9805828at2"/>
<dbReference type="InterPro" id="IPR002327">
    <property type="entry name" value="Cyt_c_1A/1B"/>
</dbReference>
<evidence type="ECO:0000313" key="10">
    <source>
        <dbReference type="EMBL" id="MXO92262.1"/>
    </source>
</evidence>
<evidence type="ECO:0000256" key="7">
    <source>
        <dbReference type="SAM" id="MobiDB-lite"/>
    </source>
</evidence>
<evidence type="ECO:0000256" key="1">
    <source>
        <dbReference type="ARBA" id="ARBA00022448"/>
    </source>
</evidence>
<protein>
    <submittedName>
        <fullName evidence="10">C-type cytochrome</fullName>
    </submittedName>
</protein>
<evidence type="ECO:0000256" key="2">
    <source>
        <dbReference type="ARBA" id="ARBA00022617"/>
    </source>
</evidence>
<keyword evidence="3 6" id="KW-0479">Metal-binding</keyword>
<organism evidence="10 11">
    <name type="scientific">Aurantiacibacter arachoides</name>
    <dbReference type="NCBI Taxonomy" id="1850444"/>
    <lineage>
        <taxon>Bacteria</taxon>
        <taxon>Pseudomonadati</taxon>
        <taxon>Pseudomonadota</taxon>
        <taxon>Alphaproteobacteria</taxon>
        <taxon>Sphingomonadales</taxon>
        <taxon>Erythrobacteraceae</taxon>
        <taxon>Aurantiacibacter</taxon>
    </lineage>
</organism>
<gene>
    <name evidence="10" type="ORF">GRI62_01395</name>
</gene>
<keyword evidence="4" id="KW-0249">Electron transport</keyword>
<proteinExistence type="predicted"/>
<keyword evidence="11" id="KW-1185">Reference proteome</keyword>
<feature type="compositionally biased region" description="Low complexity" evidence="7">
    <location>
        <begin position="177"/>
        <end position="193"/>
    </location>
</feature>
<dbReference type="Pfam" id="PF00034">
    <property type="entry name" value="Cytochrom_C"/>
    <property type="match status" value="1"/>
</dbReference>
<evidence type="ECO:0000256" key="6">
    <source>
        <dbReference type="PROSITE-ProRule" id="PRU00433"/>
    </source>
</evidence>
<feature type="compositionally biased region" description="Polar residues" evidence="7">
    <location>
        <begin position="210"/>
        <end position="224"/>
    </location>
</feature>
<evidence type="ECO:0000259" key="9">
    <source>
        <dbReference type="PROSITE" id="PS51007"/>
    </source>
</evidence>
<dbReference type="Proteomes" id="UP000460626">
    <property type="component" value="Unassembled WGS sequence"/>
</dbReference>
<name>A0A844ZYE3_9SPHN</name>
<evidence type="ECO:0000313" key="11">
    <source>
        <dbReference type="Proteomes" id="UP000460626"/>
    </source>
</evidence>
<comment type="caution">
    <text evidence="10">The sequence shown here is derived from an EMBL/GenBank/DDBJ whole genome shotgun (WGS) entry which is preliminary data.</text>
</comment>
<keyword evidence="8" id="KW-1133">Transmembrane helix</keyword>
<feature type="region of interest" description="Disordered" evidence="7">
    <location>
        <begin position="168"/>
        <end position="224"/>
    </location>
</feature>
<evidence type="ECO:0000256" key="5">
    <source>
        <dbReference type="ARBA" id="ARBA00023004"/>
    </source>
</evidence>
<dbReference type="InterPro" id="IPR036909">
    <property type="entry name" value="Cyt_c-like_dom_sf"/>
</dbReference>
<feature type="domain" description="Cytochrome c" evidence="9">
    <location>
        <begin position="65"/>
        <end position="165"/>
    </location>
</feature>
<dbReference type="Gene3D" id="1.10.760.10">
    <property type="entry name" value="Cytochrome c-like domain"/>
    <property type="match status" value="1"/>
</dbReference>
<keyword evidence="8" id="KW-0472">Membrane</keyword>
<sequence length="224" mass="22645">MNTIFGWLLASAGIALGGSIVAGMYFHGDGQRLEDDFAWGYVIEAAEGGAAEAEVEPIGNRLAVADLANGEATFARCQSCHQVAAGPSGLGPNLNGVIGSAIGGHASDFSYSSAIKEHGGQWSYENLDEWLRSPSGFIPGNQMSFPGLADPQARADLIAYLHAAGGGGPDFPPPVEAAPAEGEADATGATDTADQNQPGEEAGAQATDGPVSTGQAATANQNNT</sequence>
<reference evidence="10 11" key="1">
    <citation type="submission" date="2019-12" db="EMBL/GenBank/DDBJ databases">
        <title>Genomic-based taxomic classification of the family Erythrobacteraceae.</title>
        <authorList>
            <person name="Xu L."/>
        </authorList>
    </citation>
    <scope>NUCLEOTIDE SEQUENCE [LARGE SCALE GENOMIC DNA]</scope>
    <source>
        <strain evidence="10 11">RC4-10-4</strain>
    </source>
</reference>
<evidence type="ECO:0000256" key="8">
    <source>
        <dbReference type="SAM" id="Phobius"/>
    </source>
</evidence>
<dbReference type="SUPFAM" id="SSF46626">
    <property type="entry name" value="Cytochrome c"/>
    <property type="match status" value="1"/>
</dbReference>
<dbReference type="RefSeq" id="WP_160731782.1">
    <property type="nucleotide sequence ID" value="NZ_WTYH01000001.1"/>
</dbReference>
<dbReference type="PANTHER" id="PTHR11961">
    <property type="entry name" value="CYTOCHROME C"/>
    <property type="match status" value="1"/>
</dbReference>
<dbReference type="GO" id="GO:0009055">
    <property type="term" value="F:electron transfer activity"/>
    <property type="evidence" value="ECO:0007669"/>
    <property type="project" value="InterPro"/>
</dbReference>
<accession>A0A844ZYE3</accession>
<keyword evidence="1" id="KW-0813">Transport</keyword>
<dbReference type="InterPro" id="IPR009056">
    <property type="entry name" value="Cyt_c-like_dom"/>
</dbReference>
<dbReference type="PROSITE" id="PS51007">
    <property type="entry name" value="CYTC"/>
    <property type="match status" value="1"/>
</dbReference>
<keyword evidence="2 6" id="KW-0349">Heme</keyword>
<dbReference type="AlphaFoldDB" id="A0A844ZYE3"/>
<dbReference type="GO" id="GO:0046872">
    <property type="term" value="F:metal ion binding"/>
    <property type="evidence" value="ECO:0007669"/>
    <property type="project" value="UniProtKB-KW"/>
</dbReference>
<dbReference type="GO" id="GO:0020037">
    <property type="term" value="F:heme binding"/>
    <property type="evidence" value="ECO:0007669"/>
    <property type="project" value="InterPro"/>
</dbReference>
<feature type="transmembrane region" description="Helical" evidence="8">
    <location>
        <begin position="6"/>
        <end position="26"/>
    </location>
</feature>
<evidence type="ECO:0000256" key="4">
    <source>
        <dbReference type="ARBA" id="ARBA00022982"/>
    </source>
</evidence>
<evidence type="ECO:0000256" key="3">
    <source>
        <dbReference type="ARBA" id="ARBA00022723"/>
    </source>
</evidence>